<sequence>MKKISIFFILLSLISFSSKIKLSLNENYTATMTNDKALISVIFKDKLEENKLQNELNLLNSKLTFLNYENDTKEKIGSYTAKIVLNKGYDIYKKRTAKTEKEAIQDLILDLKDIKGAKLVSFDIEKKYDIDKCKINKKYLVEVDNLNKINNILDVLKKYNGNISNPKYVSNDATNLYSKILSKTDLKAKNIANILGYKLQDNIDIEELKDNKHIYFDRAMYLSESNSNFKVDDAKTTLNANVTYTLVNNAKDEYKSSIKIYGTATEYITPKSVNIQITVDNDEILNQLKEYDFKTKVYNTYEEVEKIPTENYIQIKLEASKINDMEYLINNIDSLTIKAKSEKKVNEILNETINKFKKHGITVIVKEKNIIQDEKEIRQKKVYHVLSLNVNSMEKFNKIYLDLVNKGIKNIDLKYEIDDSTVYQKALYNALDKLKTFKGYSIRSIKEIKDDSDYYDIPVKLTRNIIVEAGIER</sequence>
<dbReference type="STRING" id="187101.VC03_01435"/>
<dbReference type="OrthoDB" id="9804603at2"/>
<organism evidence="1 2">
    <name type="scientific">Sneathia vaginalis</name>
    <dbReference type="NCBI Taxonomy" id="187101"/>
    <lineage>
        <taxon>Bacteria</taxon>
        <taxon>Fusobacteriati</taxon>
        <taxon>Fusobacteriota</taxon>
        <taxon>Fusobacteriia</taxon>
        <taxon>Fusobacteriales</taxon>
        <taxon>Leptotrichiaceae</taxon>
        <taxon>Sneathia</taxon>
    </lineage>
</organism>
<accession>A0A0E3Z9R1</accession>
<dbReference type="Proteomes" id="UP000033103">
    <property type="component" value="Chromosome"/>
</dbReference>
<name>A0A0E3Z9R1_9FUSO</name>
<dbReference type="EMBL" id="CP011280">
    <property type="protein sequence ID" value="AKC95236.1"/>
    <property type="molecule type" value="Genomic_DNA"/>
</dbReference>
<dbReference type="PATRIC" id="fig|1069640.6.peg.274"/>
<reference evidence="1 2" key="1">
    <citation type="journal article" date="2012" name="BMC Genomics">
        <title>Genomic sequence analysis and characterization of Sneathia amnii sp. nov.</title>
        <authorList>
            <consortium name="Vaginal Microbiome Consortium (additional members)"/>
            <person name="Harwich M.D.Jr."/>
            <person name="Serrano M.G."/>
            <person name="Fettweis J.M."/>
            <person name="Alves J.M."/>
            <person name="Reimers M.A."/>
            <person name="Buck G.A."/>
            <person name="Jefferson K.K."/>
        </authorList>
    </citation>
    <scope>NUCLEOTIDE SEQUENCE [LARGE SCALE GENOMIC DNA]</scope>
    <source>
        <strain evidence="1 2">SN35</strain>
    </source>
</reference>
<gene>
    <name evidence="1" type="ORF">VC03_01435</name>
</gene>
<protein>
    <submittedName>
        <fullName evidence="1">Uncharacterized protein</fullName>
    </submittedName>
</protein>
<dbReference type="KEGG" id="sns:VC03_01435"/>
<dbReference type="RefSeq" id="WP_046328342.1">
    <property type="nucleotide sequence ID" value="NZ_CP011280.1"/>
</dbReference>
<keyword evidence="2" id="KW-1185">Reference proteome</keyword>
<proteinExistence type="predicted"/>
<dbReference type="HOGENOM" id="CLU_577325_0_0_0"/>
<dbReference type="AlphaFoldDB" id="A0A0E3Z9R1"/>
<evidence type="ECO:0000313" key="2">
    <source>
        <dbReference type="Proteomes" id="UP000033103"/>
    </source>
</evidence>
<evidence type="ECO:0000313" key="1">
    <source>
        <dbReference type="EMBL" id="AKC95236.1"/>
    </source>
</evidence>